<proteinExistence type="predicted"/>
<dbReference type="Pfam" id="PF14038">
    <property type="entry name" value="YqzE"/>
    <property type="match status" value="1"/>
</dbReference>
<evidence type="ECO:0000313" key="1">
    <source>
        <dbReference type="EMBL" id="MFD1018728.1"/>
    </source>
</evidence>
<dbReference type="RefSeq" id="WP_386057448.1">
    <property type="nucleotide sequence ID" value="NZ_JBHTKL010000001.1"/>
</dbReference>
<dbReference type="EMBL" id="JBHTKL010000001">
    <property type="protein sequence ID" value="MFD1018728.1"/>
    <property type="molecule type" value="Genomic_DNA"/>
</dbReference>
<gene>
    <name evidence="1" type="ORF">ACFQ2J_05880</name>
</gene>
<reference evidence="2" key="1">
    <citation type="journal article" date="2019" name="Int. J. Syst. Evol. Microbiol.">
        <title>The Global Catalogue of Microorganisms (GCM) 10K type strain sequencing project: providing services to taxonomists for standard genome sequencing and annotation.</title>
        <authorList>
            <consortium name="The Broad Institute Genomics Platform"/>
            <consortium name="The Broad Institute Genome Sequencing Center for Infectious Disease"/>
            <person name="Wu L."/>
            <person name="Ma J."/>
        </authorList>
    </citation>
    <scope>NUCLEOTIDE SEQUENCE [LARGE SCALE GENOMIC DNA]</scope>
    <source>
        <strain evidence="2">CCUG 56607</strain>
    </source>
</reference>
<organism evidence="1 2">
    <name type="scientific">Thalassobacillus hwangdonensis</name>
    <dbReference type="NCBI Taxonomy" id="546108"/>
    <lineage>
        <taxon>Bacteria</taxon>
        <taxon>Bacillati</taxon>
        <taxon>Bacillota</taxon>
        <taxon>Bacilli</taxon>
        <taxon>Bacillales</taxon>
        <taxon>Bacillaceae</taxon>
        <taxon>Thalassobacillus</taxon>
    </lineage>
</organism>
<sequence>MSGNDYVKFVTQELVRYMDMTKEEKTQRKHSRKNDKISKRSTRMFGIIPMALKLLWKKH</sequence>
<dbReference type="InterPro" id="IPR025622">
    <property type="entry name" value="YqzE"/>
</dbReference>
<protein>
    <submittedName>
        <fullName evidence="1">YqzE family protein</fullName>
    </submittedName>
</protein>
<name>A0ABW3L276_9BACI</name>
<accession>A0ABW3L276</accession>
<evidence type="ECO:0000313" key="2">
    <source>
        <dbReference type="Proteomes" id="UP001596990"/>
    </source>
</evidence>
<dbReference type="Proteomes" id="UP001596990">
    <property type="component" value="Unassembled WGS sequence"/>
</dbReference>
<comment type="caution">
    <text evidence="1">The sequence shown here is derived from an EMBL/GenBank/DDBJ whole genome shotgun (WGS) entry which is preliminary data.</text>
</comment>
<keyword evidence="2" id="KW-1185">Reference proteome</keyword>